<gene>
    <name evidence="5" type="ORF">MU0053_001845</name>
</gene>
<keyword evidence="2" id="KW-0238">DNA-binding</keyword>
<dbReference type="InterPro" id="IPR036388">
    <property type="entry name" value="WH-like_DNA-bd_sf"/>
</dbReference>
<dbReference type="Gene3D" id="1.20.120.530">
    <property type="entry name" value="GntR ligand-binding domain-like"/>
    <property type="match status" value="1"/>
</dbReference>
<evidence type="ECO:0000256" key="1">
    <source>
        <dbReference type="ARBA" id="ARBA00023015"/>
    </source>
</evidence>
<name>A0ABM9LLL7_9MYCO</name>
<dbReference type="CDD" id="cd07377">
    <property type="entry name" value="WHTH_GntR"/>
    <property type="match status" value="1"/>
</dbReference>
<dbReference type="SUPFAM" id="SSF46785">
    <property type="entry name" value="Winged helix' DNA-binding domain"/>
    <property type="match status" value="1"/>
</dbReference>
<dbReference type="Gene3D" id="1.10.10.10">
    <property type="entry name" value="Winged helix-like DNA-binding domain superfamily/Winged helix DNA-binding domain"/>
    <property type="match status" value="1"/>
</dbReference>
<evidence type="ECO:0000256" key="2">
    <source>
        <dbReference type="ARBA" id="ARBA00023125"/>
    </source>
</evidence>
<dbReference type="RefSeq" id="WP_308482043.1">
    <property type="nucleotide sequence ID" value="NZ_OY726397.1"/>
</dbReference>
<dbReference type="PANTHER" id="PTHR43537:SF41">
    <property type="entry name" value="TRANSCRIPTIONAL REGULATORY PROTEIN"/>
    <property type="match status" value="1"/>
</dbReference>
<dbReference type="InterPro" id="IPR011711">
    <property type="entry name" value="GntR_C"/>
</dbReference>
<evidence type="ECO:0000259" key="4">
    <source>
        <dbReference type="PROSITE" id="PS50949"/>
    </source>
</evidence>
<feature type="domain" description="HTH gntR-type" evidence="4">
    <location>
        <begin position="36"/>
        <end position="107"/>
    </location>
</feature>
<sequence>MTADTSHPPLDVGHKLAIVCIQNISSVSESERMSTSSVGDTVVSGLRHALLTGEIDPGTKLSQSRLAERFGVSRIPVRDAVQALVAEGLIEMIDGTPHARGLSILELQELYEIRTAVEPNLTQIAASSVGRADTIQMAQHFETMSNTTNVVEWLEANAAFHALIYHRANRPRTIELVDQLRKLTDRYLYLHLAVIGNVEHLQEEHAAILEAAKAGDGARLKELTRTHLDTSHEFIVHYLLACGTSDH</sequence>
<evidence type="ECO:0000256" key="3">
    <source>
        <dbReference type="ARBA" id="ARBA00023163"/>
    </source>
</evidence>
<keyword evidence="1" id="KW-0805">Transcription regulation</keyword>
<dbReference type="InterPro" id="IPR000524">
    <property type="entry name" value="Tscrpt_reg_HTH_GntR"/>
</dbReference>
<dbReference type="PANTHER" id="PTHR43537">
    <property type="entry name" value="TRANSCRIPTIONAL REGULATOR, GNTR FAMILY"/>
    <property type="match status" value="1"/>
</dbReference>
<dbReference type="InterPro" id="IPR036390">
    <property type="entry name" value="WH_DNA-bd_sf"/>
</dbReference>
<dbReference type="Pfam" id="PF00392">
    <property type="entry name" value="GntR"/>
    <property type="match status" value="1"/>
</dbReference>
<keyword evidence="6" id="KW-1185">Reference proteome</keyword>
<keyword evidence="3" id="KW-0804">Transcription</keyword>
<protein>
    <submittedName>
        <fullName evidence="5">GntR family transcriptional regulator</fullName>
    </submittedName>
</protein>
<proteinExistence type="predicted"/>
<evidence type="ECO:0000313" key="5">
    <source>
        <dbReference type="EMBL" id="CAJ1501116.1"/>
    </source>
</evidence>
<dbReference type="InterPro" id="IPR008920">
    <property type="entry name" value="TF_FadR/GntR_C"/>
</dbReference>
<dbReference type="SMART" id="SM00895">
    <property type="entry name" value="FCD"/>
    <property type="match status" value="1"/>
</dbReference>
<evidence type="ECO:0000313" key="6">
    <source>
        <dbReference type="Proteomes" id="UP001190465"/>
    </source>
</evidence>
<dbReference type="Proteomes" id="UP001190465">
    <property type="component" value="Chromosome"/>
</dbReference>
<dbReference type="SUPFAM" id="SSF48008">
    <property type="entry name" value="GntR ligand-binding domain-like"/>
    <property type="match status" value="1"/>
</dbReference>
<dbReference type="Pfam" id="PF07729">
    <property type="entry name" value="FCD"/>
    <property type="match status" value="1"/>
</dbReference>
<accession>A0ABM9LLL7</accession>
<dbReference type="SMART" id="SM00345">
    <property type="entry name" value="HTH_GNTR"/>
    <property type="match status" value="1"/>
</dbReference>
<organism evidence="5 6">
    <name type="scientific">[Mycobacterium] burgundiense</name>
    <dbReference type="NCBI Taxonomy" id="3064286"/>
    <lineage>
        <taxon>Bacteria</taxon>
        <taxon>Bacillati</taxon>
        <taxon>Actinomycetota</taxon>
        <taxon>Actinomycetes</taxon>
        <taxon>Mycobacteriales</taxon>
        <taxon>Mycobacteriaceae</taxon>
        <taxon>Mycolicibacterium</taxon>
    </lineage>
</organism>
<dbReference type="EMBL" id="OY726397">
    <property type="protein sequence ID" value="CAJ1501116.1"/>
    <property type="molecule type" value="Genomic_DNA"/>
</dbReference>
<dbReference type="PRINTS" id="PR00035">
    <property type="entry name" value="HTHGNTR"/>
</dbReference>
<dbReference type="PROSITE" id="PS50949">
    <property type="entry name" value="HTH_GNTR"/>
    <property type="match status" value="1"/>
</dbReference>
<reference evidence="5 6" key="1">
    <citation type="submission" date="2023-08" db="EMBL/GenBank/DDBJ databases">
        <authorList>
            <person name="Folkvardsen B D."/>
            <person name="Norman A."/>
        </authorList>
    </citation>
    <scope>NUCLEOTIDE SEQUENCE [LARGE SCALE GENOMIC DNA]</scope>
    <source>
        <strain evidence="5 6">Mu0053</strain>
    </source>
</reference>